<dbReference type="Proteomes" id="UP001596107">
    <property type="component" value="Unassembled WGS sequence"/>
</dbReference>
<organism evidence="2 3">
    <name type="scientific">Nitratireductor kimnyeongensis</name>
    <dbReference type="NCBI Taxonomy" id="430679"/>
    <lineage>
        <taxon>Bacteria</taxon>
        <taxon>Pseudomonadati</taxon>
        <taxon>Pseudomonadota</taxon>
        <taxon>Alphaproteobacteria</taxon>
        <taxon>Hyphomicrobiales</taxon>
        <taxon>Phyllobacteriaceae</taxon>
        <taxon>Nitratireductor</taxon>
    </lineage>
</organism>
<proteinExistence type="predicted"/>
<accession>A0ABW0T8W2</accession>
<feature type="domain" description="DUF6923" evidence="1">
    <location>
        <begin position="55"/>
        <end position="220"/>
    </location>
</feature>
<sequence>MIKIIRSSIFDFMKFFSVVCFWGGAFLGGFPGISGGGAGAQTLPDFGTCDSRMWLSQGTQTSLNAIDTSTNPFTFVNLGSVSFTYNATAYNPLDNYGYAVNNNSPTLYRIGSNAQAQNIGTITGLPSGFKANTGDISDDGSYYIYSRTHDNSLYKVDISSASAIRIPLTRSVFLTDLAWSNGLLYAKEGDSRQLISINPVTGAVKNIGDTGLAASSLFGACSAHQIPSMAPEIAERAFSSLILLPGAQPAFPTPRVRQSTTA</sequence>
<evidence type="ECO:0000313" key="3">
    <source>
        <dbReference type="Proteomes" id="UP001596107"/>
    </source>
</evidence>
<keyword evidence="3" id="KW-1185">Reference proteome</keyword>
<gene>
    <name evidence="2" type="ORF">ACFPOD_12155</name>
</gene>
<reference evidence="3" key="1">
    <citation type="journal article" date="2019" name="Int. J. Syst. Evol. Microbiol.">
        <title>The Global Catalogue of Microorganisms (GCM) 10K type strain sequencing project: providing services to taxonomists for standard genome sequencing and annotation.</title>
        <authorList>
            <consortium name="The Broad Institute Genomics Platform"/>
            <consortium name="The Broad Institute Genome Sequencing Center for Infectious Disease"/>
            <person name="Wu L."/>
            <person name="Ma J."/>
        </authorList>
    </citation>
    <scope>NUCLEOTIDE SEQUENCE [LARGE SCALE GENOMIC DNA]</scope>
    <source>
        <strain evidence="3">JCM 3366</strain>
    </source>
</reference>
<dbReference type="EMBL" id="JBHSNB010000002">
    <property type="protein sequence ID" value="MFC5585865.1"/>
    <property type="molecule type" value="Genomic_DNA"/>
</dbReference>
<dbReference type="Pfam" id="PF21959">
    <property type="entry name" value="DUF6923"/>
    <property type="match status" value="1"/>
</dbReference>
<dbReference type="SUPFAM" id="SSF63825">
    <property type="entry name" value="YWTD domain"/>
    <property type="match status" value="1"/>
</dbReference>
<name>A0ABW0T8W2_9HYPH</name>
<evidence type="ECO:0000313" key="2">
    <source>
        <dbReference type="EMBL" id="MFC5585865.1"/>
    </source>
</evidence>
<evidence type="ECO:0000259" key="1">
    <source>
        <dbReference type="Pfam" id="PF21959"/>
    </source>
</evidence>
<protein>
    <submittedName>
        <fullName evidence="2">DUF6923 family protein</fullName>
    </submittedName>
</protein>
<comment type="caution">
    <text evidence="2">The sequence shown here is derived from an EMBL/GenBank/DDBJ whole genome shotgun (WGS) entry which is preliminary data.</text>
</comment>
<dbReference type="RefSeq" id="WP_246637840.1">
    <property type="nucleotide sequence ID" value="NZ_CP078143.1"/>
</dbReference>
<dbReference type="InterPro" id="IPR054215">
    <property type="entry name" value="DUF6923"/>
</dbReference>